<dbReference type="InterPro" id="IPR029016">
    <property type="entry name" value="GAF-like_dom_sf"/>
</dbReference>
<dbReference type="InterPro" id="IPR007435">
    <property type="entry name" value="DUF484"/>
</dbReference>
<dbReference type="SUPFAM" id="SSF55781">
    <property type="entry name" value="GAF domain-like"/>
    <property type="match status" value="1"/>
</dbReference>
<dbReference type="AlphaFoldDB" id="A0A382A7L5"/>
<dbReference type="PANTHER" id="PTHR38765">
    <property type="entry name" value="DUF484 DOMAIN-CONTAINING PROTEIN"/>
    <property type="match status" value="1"/>
</dbReference>
<name>A0A382A7L5_9ZZZZ</name>
<evidence type="ECO:0008006" key="2">
    <source>
        <dbReference type="Google" id="ProtNLM"/>
    </source>
</evidence>
<protein>
    <recommendedName>
        <fullName evidence="2">GAF domain-containing protein</fullName>
    </recommendedName>
</protein>
<gene>
    <name evidence="1" type="ORF">METZ01_LOCUS150258</name>
</gene>
<dbReference type="Gene3D" id="3.30.450.40">
    <property type="match status" value="1"/>
</dbReference>
<organism evidence="1">
    <name type="scientific">marine metagenome</name>
    <dbReference type="NCBI Taxonomy" id="408172"/>
    <lineage>
        <taxon>unclassified sequences</taxon>
        <taxon>metagenomes</taxon>
        <taxon>ecological metagenomes</taxon>
    </lineage>
</organism>
<reference evidence="1" key="1">
    <citation type="submission" date="2018-05" db="EMBL/GenBank/DDBJ databases">
        <authorList>
            <person name="Lanie J.A."/>
            <person name="Ng W.-L."/>
            <person name="Kazmierczak K.M."/>
            <person name="Andrzejewski T.M."/>
            <person name="Davidsen T.M."/>
            <person name="Wayne K.J."/>
            <person name="Tettelin H."/>
            <person name="Glass J.I."/>
            <person name="Rusch D."/>
            <person name="Podicherti R."/>
            <person name="Tsui H.-C.T."/>
            <person name="Winkler M.E."/>
        </authorList>
    </citation>
    <scope>NUCLEOTIDE SEQUENCE</scope>
</reference>
<dbReference type="PANTHER" id="PTHR38765:SF1">
    <property type="entry name" value="DUF484 DOMAIN-CONTAINING PROTEIN"/>
    <property type="match status" value="1"/>
</dbReference>
<proteinExistence type="predicted"/>
<dbReference type="EMBL" id="UINC01024210">
    <property type="protein sequence ID" value="SVA97404.1"/>
    <property type="molecule type" value="Genomic_DNA"/>
</dbReference>
<evidence type="ECO:0000313" key="1">
    <source>
        <dbReference type="EMBL" id="SVA97404.1"/>
    </source>
</evidence>
<sequence>MNKDQVAVYLNGHLEFFNEYPELLRKIQEIKEEDLPIEPIKTLSLTDRIIKRVHDDKERLKSKLEGLFEISRANEKIQDHLFEIEQLVLTSTNLNQMVSQLRKEILNRFGIPSVVVCLVQGSDHFMEDRLRERYHGELDETLKFISKETASSWFEGNPKPVLRGEVKESEVFLSSEDLIKSEALIPIVAKETLVGVIACGSPNAFHFYEGLGTEFLERMANKVAISINNILLIDQLKEQLVH</sequence>
<accession>A0A382A7L5</accession>
<dbReference type="Pfam" id="PF04340">
    <property type="entry name" value="DUF484"/>
    <property type="match status" value="1"/>
</dbReference>